<dbReference type="Pfam" id="PF25164">
    <property type="entry name" value="CoiA_N"/>
    <property type="match status" value="1"/>
</dbReference>
<protein>
    <submittedName>
        <fullName evidence="3">Competence protein CoiA</fullName>
    </submittedName>
</protein>
<keyword evidence="4" id="KW-1185">Reference proteome</keyword>
<feature type="domain" description="Competence protein CoiA-like N-terminal" evidence="2">
    <location>
        <begin position="31"/>
        <end position="61"/>
    </location>
</feature>
<dbReference type="InterPro" id="IPR010330">
    <property type="entry name" value="CoiA_nuc"/>
</dbReference>
<dbReference type="EMBL" id="BLLH01000001">
    <property type="protein sequence ID" value="GFH39812.1"/>
    <property type="molecule type" value="Genomic_DNA"/>
</dbReference>
<proteinExistence type="predicted"/>
<dbReference type="Pfam" id="PF06054">
    <property type="entry name" value="CoiA_nuc"/>
    <property type="match status" value="1"/>
</dbReference>
<evidence type="ECO:0000259" key="1">
    <source>
        <dbReference type="Pfam" id="PF06054"/>
    </source>
</evidence>
<dbReference type="PIRSF" id="PIRSF007487">
    <property type="entry name" value="Competence-induced_CoiA_bac"/>
    <property type="match status" value="1"/>
</dbReference>
<dbReference type="InterPro" id="IPR057253">
    <property type="entry name" value="CoiA-like_N"/>
</dbReference>
<evidence type="ECO:0000313" key="4">
    <source>
        <dbReference type="Proteomes" id="UP000475928"/>
    </source>
</evidence>
<dbReference type="InterPro" id="IPR021176">
    <property type="entry name" value="Competence-induced_CoiA"/>
</dbReference>
<comment type="caution">
    <text evidence="3">The sequence shown here is derived from an EMBL/GenBank/DDBJ whole genome shotgun (WGS) entry which is preliminary data.</text>
</comment>
<name>A0A6A0B3T1_9LACT</name>
<dbReference type="AlphaFoldDB" id="A0A6A0B3T1"/>
<reference evidence="3 4" key="1">
    <citation type="submission" date="2020-02" db="EMBL/GenBank/DDBJ databases">
        <title>Draft genome sequence of Lactococcus sp. Hs20B0-1.</title>
        <authorList>
            <person name="Noda S."/>
            <person name="Yuki M."/>
            <person name="Ohkuma M."/>
        </authorList>
    </citation>
    <scope>NUCLEOTIDE SEQUENCE [LARGE SCALE GENOMIC DNA]</scope>
    <source>
        <strain evidence="3 4">Hs20B0-1</strain>
    </source>
</reference>
<sequence>MLVALDEKDRIVNTLELASSDFTDLSDVFLRCPACKSQVRLKHGQIKLPHFAHVSLDACQSFSENESVQHLTLKKRLYHWFKADHQKVEVEYFLSELNQTPDLLVNDRIAIEIQCSPLSVKRLGERTETYRAHGYQVIWLMGRDLWLSDKMTVLKENLTYFSENAGFYYWELDLTQACLRLKSMIHQDLTGKIYYHTQTFDFGTSDLLEILRSPFQAQRMKKLAVPELKNLPEFIARQLYFQNPKWLKIQEKYYVNGENLLLTGEFPVKLAPLGLNPLTVKFDGVLVPDFCQIPSEASLIVNSYYQLFLAKFDGKTVYPPAFYKKI</sequence>
<evidence type="ECO:0000313" key="3">
    <source>
        <dbReference type="EMBL" id="GFH39812.1"/>
    </source>
</evidence>
<dbReference type="Proteomes" id="UP000475928">
    <property type="component" value="Unassembled WGS sequence"/>
</dbReference>
<accession>A0A6A0B3T1</accession>
<feature type="domain" description="Competence protein CoiA nuclease-like" evidence="1">
    <location>
        <begin position="66"/>
        <end position="200"/>
    </location>
</feature>
<dbReference type="RefSeq" id="WP_172354745.1">
    <property type="nucleotide sequence ID" value="NZ_BLLH01000001.1"/>
</dbReference>
<evidence type="ECO:0000259" key="2">
    <source>
        <dbReference type="Pfam" id="PF25164"/>
    </source>
</evidence>
<organism evidence="3 4">
    <name type="scientific">Pseudolactococcus insecticola</name>
    <dbReference type="NCBI Taxonomy" id="2709158"/>
    <lineage>
        <taxon>Bacteria</taxon>
        <taxon>Bacillati</taxon>
        <taxon>Bacillota</taxon>
        <taxon>Bacilli</taxon>
        <taxon>Lactobacillales</taxon>
        <taxon>Streptococcaceae</taxon>
        <taxon>Pseudolactococcus</taxon>
    </lineage>
</organism>
<gene>
    <name evidence="3" type="primary">coiA</name>
    <name evidence="3" type="ORF">Hs20B_02100</name>
</gene>